<name>X1QVB9_9ZZZZ</name>
<dbReference type="GO" id="GO:0006355">
    <property type="term" value="P:regulation of DNA-templated transcription"/>
    <property type="evidence" value="ECO:0007669"/>
    <property type="project" value="InterPro"/>
</dbReference>
<accession>X1QVB9</accession>
<feature type="domain" description="HTH merR-type" evidence="1">
    <location>
        <begin position="23"/>
        <end position="59"/>
    </location>
</feature>
<protein>
    <recommendedName>
        <fullName evidence="1">HTH merR-type domain-containing protein</fullName>
    </recommendedName>
</protein>
<organism evidence="2">
    <name type="scientific">marine sediment metagenome</name>
    <dbReference type="NCBI Taxonomy" id="412755"/>
    <lineage>
        <taxon>unclassified sequences</taxon>
        <taxon>metagenomes</taxon>
        <taxon>ecological metagenomes</taxon>
    </lineage>
</organism>
<evidence type="ECO:0000313" key="2">
    <source>
        <dbReference type="EMBL" id="GAI72487.1"/>
    </source>
</evidence>
<proteinExistence type="predicted"/>
<dbReference type="AlphaFoldDB" id="X1QVB9"/>
<comment type="caution">
    <text evidence="2">The sequence shown here is derived from an EMBL/GenBank/DDBJ whole genome shotgun (WGS) entry which is preliminary data.</text>
</comment>
<dbReference type="InterPro" id="IPR000551">
    <property type="entry name" value="MerR-type_HTH_dom"/>
</dbReference>
<sequence>MKPLAAIARGLLPPCCGRYIKAGHRRVYYYPAWAVERARDIKRMKAEGYSGQQIHEAVRREEI</sequence>
<reference evidence="2" key="1">
    <citation type="journal article" date="2014" name="Front. Microbiol.">
        <title>High frequency of phylogenetically diverse reductive dehalogenase-homologous genes in deep subseafloor sedimentary metagenomes.</title>
        <authorList>
            <person name="Kawai M."/>
            <person name="Futagami T."/>
            <person name="Toyoda A."/>
            <person name="Takaki Y."/>
            <person name="Nishi S."/>
            <person name="Hori S."/>
            <person name="Arai W."/>
            <person name="Tsubouchi T."/>
            <person name="Morono Y."/>
            <person name="Uchiyama I."/>
            <person name="Ito T."/>
            <person name="Fujiyama A."/>
            <person name="Inagaki F."/>
            <person name="Takami H."/>
        </authorList>
    </citation>
    <scope>NUCLEOTIDE SEQUENCE</scope>
    <source>
        <strain evidence="2">Expedition CK06-06</strain>
    </source>
</reference>
<dbReference type="GO" id="GO:0003677">
    <property type="term" value="F:DNA binding"/>
    <property type="evidence" value="ECO:0007669"/>
    <property type="project" value="InterPro"/>
</dbReference>
<gene>
    <name evidence="2" type="ORF">S12H4_04071</name>
</gene>
<dbReference type="EMBL" id="BARW01001212">
    <property type="protein sequence ID" value="GAI72487.1"/>
    <property type="molecule type" value="Genomic_DNA"/>
</dbReference>
<dbReference type="Pfam" id="PF13411">
    <property type="entry name" value="MerR_1"/>
    <property type="match status" value="1"/>
</dbReference>
<evidence type="ECO:0000259" key="1">
    <source>
        <dbReference type="Pfam" id="PF13411"/>
    </source>
</evidence>